<protein>
    <submittedName>
        <fullName evidence="1">Uncharacterized protein</fullName>
    </submittedName>
</protein>
<dbReference type="Proteomes" id="UP000708208">
    <property type="component" value="Unassembled WGS sequence"/>
</dbReference>
<name>A0A8J2JJB7_9HEXA</name>
<comment type="caution">
    <text evidence="1">The sequence shown here is derived from an EMBL/GenBank/DDBJ whole genome shotgun (WGS) entry which is preliminary data.</text>
</comment>
<accession>A0A8J2JJB7</accession>
<evidence type="ECO:0000313" key="2">
    <source>
        <dbReference type="Proteomes" id="UP000708208"/>
    </source>
</evidence>
<reference evidence="1" key="1">
    <citation type="submission" date="2021-06" db="EMBL/GenBank/DDBJ databases">
        <authorList>
            <person name="Hodson N. C."/>
            <person name="Mongue J. A."/>
            <person name="Jaron S. K."/>
        </authorList>
    </citation>
    <scope>NUCLEOTIDE SEQUENCE</scope>
</reference>
<keyword evidence="2" id="KW-1185">Reference proteome</keyword>
<evidence type="ECO:0000313" key="1">
    <source>
        <dbReference type="EMBL" id="CAG7708765.1"/>
    </source>
</evidence>
<proteinExistence type="predicted"/>
<sequence length="86" mass="9430">MPVAVVDSEDVKSFIASSAFAFSTNTSNSHSTPTYSLHLAHYGIIEVLNIKLTCSHIFIIFRVEDAIATWNSFGDCPCRLSNGSFQ</sequence>
<dbReference type="EMBL" id="CAJVCH010030163">
    <property type="protein sequence ID" value="CAG7708765.1"/>
    <property type="molecule type" value="Genomic_DNA"/>
</dbReference>
<dbReference type="AlphaFoldDB" id="A0A8J2JJB7"/>
<organism evidence="1 2">
    <name type="scientific">Allacma fusca</name>
    <dbReference type="NCBI Taxonomy" id="39272"/>
    <lineage>
        <taxon>Eukaryota</taxon>
        <taxon>Metazoa</taxon>
        <taxon>Ecdysozoa</taxon>
        <taxon>Arthropoda</taxon>
        <taxon>Hexapoda</taxon>
        <taxon>Collembola</taxon>
        <taxon>Symphypleona</taxon>
        <taxon>Sminthuridae</taxon>
        <taxon>Allacma</taxon>
    </lineage>
</organism>
<gene>
    <name evidence="1" type="ORF">AFUS01_LOCUS4788</name>
</gene>